<evidence type="ECO:0000313" key="1">
    <source>
        <dbReference type="EMBL" id="EEH39623.2"/>
    </source>
</evidence>
<accession>C1GTG7</accession>
<name>C1GTG7_PARBA</name>
<dbReference type="GeneID" id="9099486"/>
<dbReference type="RefSeq" id="XP_015701458.1">
    <property type="nucleotide sequence ID" value="XM_015844454.1"/>
</dbReference>
<reference evidence="1 2" key="1">
    <citation type="journal article" date="2011" name="PLoS Genet.">
        <title>Comparative genomic analysis of human fungal pathogens causing paracoccidioidomycosis.</title>
        <authorList>
            <person name="Desjardins C.A."/>
            <person name="Champion M.D."/>
            <person name="Holder J.W."/>
            <person name="Muszewska A."/>
            <person name="Goldberg J."/>
            <person name="Bailao A.M."/>
            <person name="Brigido M.M."/>
            <person name="Ferreira M.E."/>
            <person name="Garcia A.M."/>
            <person name="Grynberg M."/>
            <person name="Gujja S."/>
            <person name="Heiman D.I."/>
            <person name="Henn M.R."/>
            <person name="Kodira C.D."/>
            <person name="Leon-Narvaez H."/>
            <person name="Longo L.V."/>
            <person name="Ma L.J."/>
            <person name="Malavazi I."/>
            <person name="Matsuo A.L."/>
            <person name="Morais F.V."/>
            <person name="Pereira M."/>
            <person name="Rodriguez-Brito S."/>
            <person name="Sakthikumar S."/>
            <person name="Salem-Izacc S.M."/>
            <person name="Sykes S.M."/>
            <person name="Teixeira M.M."/>
            <person name="Vallejo M.C."/>
            <person name="Walter M.E."/>
            <person name="Yandava C."/>
            <person name="Young S."/>
            <person name="Zeng Q."/>
            <person name="Zucker J."/>
            <person name="Felipe M.S."/>
            <person name="Goldman G.H."/>
            <person name="Haas B.J."/>
            <person name="McEwen J.G."/>
            <person name="Nino-Vega G."/>
            <person name="Puccia R."/>
            <person name="San-Blas G."/>
            <person name="Soares C.M."/>
            <person name="Birren B.W."/>
            <person name="Cuomo C.A."/>
        </authorList>
    </citation>
    <scope>NUCLEOTIDE SEQUENCE [LARGE SCALE GENOMIC DNA]</scope>
    <source>
        <strain evidence="2">ATCC MYA-826 / Pb01</strain>
    </source>
</reference>
<dbReference type="KEGG" id="pbl:PAAG_01812"/>
<dbReference type="HOGENOM" id="CLU_1713853_0_0_1"/>
<evidence type="ECO:0000313" key="2">
    <source>
        <dbReference type="Proteomes" id="UP000002059"/>
    </source>
</evidence>
<proteinExistence type="predicted"/>
<sequence length="153" mass="16668">MSRLQWISGSPCNIAVLSPTFSDGPRLGSILACKTLFQVCLSWLSRKQVPSVTISELETEWSQVDLRSLVVIAKSTSPEGSSPLAQAPNAAGHSSCMLFRAVSRAVSTTTKATFATPWLGIIRSVVSQEFMVSSSTNKKAQKHHNISWAFFHE</sequence>
<protein>
    <submittedName>
        <fullName evidence="1">Uncharacterized protein</fullName>
    </submittedName>
</protein>
<dbReference type="VEuPathDB" id="FungiDB:PAAG_01812"/>
<dbReference type="AlphaFoldDB" id="C1GTG7"/>
<gene>
    <name evidence="1" type="ORF">PAAG_01812</name>
</gene>
<dbReference type="EMBL" id="KN293995">
    <property type="protein sequence ID" value="EEH39623.2"/>
    <property type="molecule type" value="Genomic_DNA"/>
</dbReference>
<dbReference type="Proteomes" id="UP000002059">
    <property type="component" value="Partially assembled WGS sequence"/>
</dbReference>
<keyword evidence="2" id="KW-1185">Reference proteome</keyword>
<organism evidence="1 2">
    <name type="scientific">Paracoccidioides lutzii (strain ATCC MYA-826 / Pb01)</name>
    <name type="common">Paracoccidioides brasiliensis</name>
    <dbReference type="NCBI Taxonomy" id="502779"/>
    <lineage>
        <taxon>Eukaryota</taxon>
        <taxon>Fungi</taxon>
        <taxon>Dikarya</taxon>
        <taxon>Ascomycota</taxon>
        <taxon>Pezizomycotina</taxon>
        <taxon>Eurotiomycetes</taxon>
        <taxon>Eurotiomycetidae</taxon>
        <taxon>Onygenales</taxon>
        <taxon>Ajellomycetaceae</taxon>
        <taxon>Paracoccidioides</taxon>
    </lineage>
</organism>